<organism evidence="3 4">
    <name type="scientific">Acanthamoeba polyphaga mimivirus Kroon</name>
    <dbReference type="NCBI Taxonomy" id="3069720"/>
    <lineage>
        <taxon>Viruses</taxon>
        <taxon>Varidnaviria</taxon>
        <taxon>Bamfordvirae</taxon>
        <taxon>Nucleocytoviricota</taxon>
        <taxon>Megaviricetes</taxon>
        <taxon>Imitervirales</taxon>
        <taxon>Mimiviridae</taxon>
        <taxon>Megamimivirinae</taxon>
        <taxon>Mimivirus</taxon>
        <taxon>Mimivirus lagoaense</taxon>
    </lineage>
</organism>
<evidence type="ECO:0000313" key="3">
    <source>
        <dbReference type="EMBL" id="AKI80314.1"/>
    </source>
</evidence>
<name>A0A0G2Y6U9_9VIRU</name>
<feature type="compositionally biased region" description="Low complexity" evidence="1">
    <location>
        <begin position="148"/>
        <end position="181"/>
    </location>
</feature>
<dbReference type="Pfam" id="PF19075">
    <property type="entry name" value="DUF5771"/>
    <property type="match status" value="1"/>
</dbReference>
<dbReference type="Proteomes" id="UP000240461">
    <property type="component" value="Segment"/>
</dbReference>
<evidence type="ECO:0000259" key="2">
    <source>
        <dbReference type="PROSITE" id="PS51186"/>
    </source>
</evidence>
<dbReference type="PROSITE" id="PS51186">
    <property type="entry name" value="GNAT"/>
    <property type="match status" value="1"/>
</dbReference>
<dbReference type="InterPro" id="IPR016181">
    <property type="entry name" value="Acyl_CoA_acyltransferase"/>
</dbReference>
<feature type="region of interest" description="Disordered" evidence="1">
    <location>
        <begin position="148"/>
        <end position="231"/>
    </location>
</feature>
<evidence type="ECO:0000256" key="1">
    <source>
        <dbReference type="SAM" id="MobiDB-lite"/>
    </source>
</evidence>
<protein>
    <submittedName>
        <fullName evidence="3">N-acetyltransferase</fullName>
    </submittedName>
</protein>
<keyword evidence="4" id="KW-1185">Reference proteome</keyword>
<dbReference type="KEGG" id="vg:80514112"/>
<feature type="domain" description="N-acetyltransferase" evidence="2">
    <location>
        <begin position="271"/>
        <end position="407"/>
    </location>
</feature>
<dbReference type="InterPro" id="IPR000182">
    <property type="entry name" value="GNAT_dom"/>
</dbReference>
<proteinExistence type="predicted"/>
<dbReference type="EMBL" id="KM982402">
    <property type="protein sequence ID" value="AKI80314.1"/>
    <property type="molecule type" value="Genomic_DNA"/>
</dbReference>
<reference evidence="3 4" key="1">
    <citation type="submission" date="2014-10" db="EMBL/GenBank/DDBJ databases">
        <title>Pan-genome analysis of Brazilian lineage A amoebal mimiviruses.</title>
        <authorList>
            <person name="Assis F.L."/>
            <person name="Abrahao J.S."/>
            <person name="Kroon E.G."/>
            <person name="Dornas F.P."/>
            <person name="Andrade K.R."/>
            <person name="Borato P.V.M."/>
            <person name="Pilotto M.R."/>
            <person name="Benamar S."/>
            <person name="LaScola B."/>
            <person name="Colson P."/>
        </authorList>
    </citation>
    <scope>NUCLEOTIDE SEQUENCE [LARGE SCALE GENOMIC DNA]</scope>
    <source>
        <strain evidence="3 4">Kroon</strain>
    </source>
</reference>
<evidence type="ECO:0000313" key="4">
    <source>
        <dbReference type="Proteomes" id="UP000240461"/>
    </source>
</evidence>
<accession>A0A0G2Y6U9</accession>
<dbReference type="InterPro" id="IPR043905">
    <property type="entry name" value="DUF5771"/>
</dbReference>
<sequence>MPKSSSNNQCPPGEILREGYYRHGYERRGFKRSSGTYIPPTEVSEAYVPPTCIIDRGKPGKGPRILPKPGNDLHLSWYGYAVHESERDRHRALVEASQENDPLEVLRRLNLLRNYQAYPDVKDIMSQDVKFMSDLYAKYKERNPEAYSFSRYRSNSRSKSNSRSGSNRSKSNSRSGSNRSKSNSRSKSSRSRSNSKTSRRLKKLPENDLDLDQDGGNRYGGDPLTSITSDTTGNQILETNIKLSKETECSEGKCQVFNKVYESHTINGKKIVFETLNQNDSENILSLDKLYLDSDQTIDRVKQNLSTNKGHIIGIKSDNKLEGYCWYKEVSNNEVKIFWFCANKGYGTALYTFMEKYFKLNNYSRIVIDVSMEGSYAVRRINFWNHQGFKTYQVKTDNHKIHMEKDI</sequence>
<dbReference type="Gene3D" id="3.40.630.30">
    <property type="match status" value="1"/>
</dbReference>
<dbReference type="SUPFAM" id="SSF55729">
    <property type="entry name" value="Acyl-CoA N-acyltransferases (Nat)"/>
    <property type="match status" value="1"/>
</dbReference>
<dbReference type="GO" id="GO:0016747">
    <property type="term" value="F:acyltransferase activity, transferring groups other than amino-acyl groups"/>
    <property type="evidence" value="ECO:0007669"/>
    <property type="project" value="InterPro"/>
</dbReference>